<dbReference type="InterPro" id="IPR033940">
    <property type="entry name" value="IPMI_Swivel"/>
</dbReference>
<dbReference type="InterPro" id="IPR050075">
    <property type="entry name" value="LeuD"/>
</dbReference>
<sequence length="203" mass="23722">MKKFIHHTGIIAPLDLSNVDTDAIIPKQFLQKIDKTGFSDSLFYNWRFLEGNKKHVNLNFVLNKSQYQKSSILITRNNFGCGSSREHAVWALLDYGFRVIIAPSFADIFYSNSFNNHLLLITLSEKNINNIFHMIYNNPGIKATINLYKKKIKINNLKYDFKIDDFYRSCLLEGLDNIDLTLKNKKKILKYEKSIPKFLINLY</sequence>
<dbReference type="RefSeq" id="WP_158349484.1">
    <property type="nucleotide sequence ID" value="NZ_CP032996.1"/>
</dbReference>
<dbReference type="AlphaFoldDB" id="A0A4D6YM71"/>
<comment type="pathway">
    <text evidence="3 10">Amino-acid biosynthesis; L-leucine biosynthesis; L-leucine from 3-methyl-2-oxobutanoate: step 2/4.</text>
</comment>
<evidence type="ECO:0000256" key="1">
    <source>
        <dbReference type="ARBA" id="ARBA00000491"/>
    </source>
</evidence>
<dbReference type="PANTHER" id="PTHR43345:SF5">
    <property type="entry name" value="3-ISOPROPYLMALATE DEHYDRATASE SMALL SUBUNIT"/>
    <property type="match status" value="1"/>
</dbReference>
<gene>
    <name evidence="10 12" type="primary">leuD</name>
    <name evidence="12" type="ORF">D9V81_01140</name>
</gene>
<keyword evidence="8 10" id="KW-0456">Lyase</keyword>
<name>A0A4D6YM71_9GAMM</name>
<evidence type="ECO:0000256" key="2">
    <source>
        <dbReference type="ARBA" id="ARBA00002695"/>
    </source>
</evidence>
<accession>A0A4D6YM71</accession>
<evidence type="ECO:0000256" key="6">
    <source>
        <dbReference type="ARBA" id="ARBA00022430"/>
    </source>
</evidence>
<evidence type="ECO:0000256" key="3">
    <source>
        <dbReference type="ARBA" id="ARBA00004729"/>
    </source>
</evidence>
<comment type="subunit">
    <text evidence="5 10">Heterodimer of LeuC and LeuD.</text>
</comment>
<keyword evidence="9 10" id="KW-0100">Branched-chain amino acid biosynthesis</keyword>
<dbReference type="EC" id="4.2.1.33" evidence="10"/>
<evidence type="ECO:0000256" key="5">
    <source>
        <dbReference type="ARBA" id="ARBA00011271"/>
    </source>
</evidence>
<evidence type="ECO:0000256" key="8">
    <source>
        <dbReference type="ARBA" id="ARBA00023239"/>
    </source>
</evidence>
<comment type="similarity">
    <text evidence="4 10">Belongs to the LeuD family. LeuD type 1 subfamily.</text>
</comment>
<feature type="domain" description="Aconitase A/isopropylmalate dehydratase small subunit swivel" evidence="11">
    <location>
        <begin position="1"/>
        <end position="125"/>
    </location>
</feature>
<proteinExistence type="inferred from homology"/>
<evidence type="ECO:0000259" key="11">
    <source>
        <dbReference type="Pfam" id="PF00694"/>
    </source>
</evidence>
<dbReference type="GO" id="GO:0009098">
    <property type="term" value="P:L-leucine biosynthetic process"/>
    <property type="evidence" value="ECO:0007669"/>
    <property type="project" value="UniProtKB-UniRule"/>
</dbReference>
<evidence type="ECO:0000313" key="13">
    <source>
        <dbReference type="Proteomes" id="UP000298603"/>
    </source>
</evidence>
<keyword evidence="13" id="KW-1185">Reference proteome</keyword>
<keyword evidence="6 10" id="KW-0432">Leucine biosynthesis</keyword>
<dbReference type="Pfam" id="PF00694">
    <property type="entry name" value="Aconitase_C"/>
    <property type="match status" value="1"/>
</dbReference>
<dbReference type="NCBIfam" id="NF002458">
    <property type="entry name" value="PRK01641.1"/>
    <property type="match status" value="1"/>
</dbReference>
<dbReference type="InterPro" id="IPR000573">
    <property type="entry name" value="AconitaseA/IPMdHydase_ssu_swvl"/>
</dbReference>
<dbReference type="PANTHER" id="PTHR43345">
    <property type="entry name" value="3-ISOPROPYLMALATE DEHYDRATASE SMALL SUBUNIT 2-RELATED-RELATED"/>
    <property type="match status" value="1"/>
</dbReference>
<dbReference type="GO" id="GO:0003861">
    <property type="term" value="F:3-isopropylmalate dehydratase activity"/>
    <property type="evidence" value="ECO:0007669"/>
    <property type="project" value="UniProtKB-UniRule"/>
</dbReference>
<evidence type="ECO:0000256" key="4">
    <source>
        <dbReference type="ARBA" id="ARBA00009845"/>
    </source>
</evidence>
<comment type="catalytic activity">
    <reaction evidence="1 10">
        <text>(2R,3S)-3-isopropylmalate = (2S)-2-isopropylmalate</text>
        <dbReference type="Rhea" id="RHEA:32287"/>
        <dbReference type="ChEBI" id="CHEBI:1178"/>
        <dbReference type="ChEBI" id="CHEBI:35121"/>
        <dbReference type="EC" id="4.2.1.33"/>
    </reaction>
</comment>
<evidence type="ECO:0000256" key="7">
    <source>
        <dbReference type="ARBA" id="ARBA00022605"/>
    </source>
</evidence>
<dbReference type="GO" id="GO:0009316">
    <property type="term" value="C:3-isopropylmalate dehydratase complex"/>
    <property type="evidence" value="ECO:0007669"/>
    <property type="project" value="InterPro"/>
</dbReference>
<dbReference type="OrthoDB" id="9777465at2"/>
<protein>
    <recommendedName>
        <fullName evidence="10">3-isopropylmalate dehydratase small subunit</fullName>
        <ecNumber evidence="10">4.2.1.33</ecNumber>
    </recommendedName>
    <alternativeName>
        <fullName evidence="10">Alpha-IPM isomerase</fullName>
        <shortName evidence="10">IPMI</shortName>
    </alternativeName>
    <alternativeName>
        <fullName evidence="10">Isopropylmalate isomerase</fullName>
    </alternativeName>
</protein>
<dbReference type="NCBIfam" id="TIGR00171">
    <property type="entry name" value="leuD"/>
    <property type="match status" value="1"/>
</dbReference>
<dbReference type="Proteomes" id="UP000298603">
    <property type="component" value="Chromosome"/>
</dbReference>
<dbReference type="InterPro" id="IPR004431">
    <property type="entry name" value="3-IsopropMal_deHydase_ssu"/>
</dbReference>
<evidence type="ECO:0000256" key="9">
    <source>
        <dbReference type="ARBA" id="ARBA00023304"/>
    </source>
</evidence>
<dbReference type="EMBL" id="CP032996">
    <property type="protein sequence ID" value="QCI27220.1"/>
    <property type="molecule type" value="Genomic_DNA"/>
</dbReference>
<dbReference type="Gene3D" id="3.20.19.10">
    <property type="entry name" value="Aconitase, domain 4"/>
    <property type="match status" value="1"/>
</dbReference>
<reference evidence="12 13" key="1">
    <citation type="submission" date="2018-10" db="EMBL/GenBank/DDBJ databases">
        <title>Comparative functional genomics of the obligate endosymbiont Buchnera aphidicola.</title>
        <authorList>
            <person name="Chong R.A."/>
        </authorList>
    </citation>
    <scope>NUCLEOTIDE SEQUENCE [LARGE SCALE GENOMIC DNA]</scope>
    <source>
        <strain evidence="12 13">Tma</strain>
    </source>
</reference>
<dbReference type="HAMAP" id="MF_01031">
    <property type="entry name" value="LeuD_type1"/>
    <property type="match status" value="1"/>
</dbReference>
<evidence type="ECO:0000256" key="10">
    <source>
        <dbReference type="HAMAP-Rule" id="MF_01031"/>
    </source>
</evidence>
<dbReference type="InterPro" id="IPR015928">
    <property type="entry name" value="Aconitase/3IPM_dehydase_swvl"/>
</dbReference>
<organism evidence="12 13">
    <name type="scientific">Buchnera aphidicola</name>
    <name type="common">Therioaphis trifolii</name>
    <dbReference type="NCBI Taxonomy" id="1241884"/>
    <lineage>
        <taxon>Bacteria</taxon>
        <taxon>Pseudomonadati</taxon>
        <taxon>Pseudomonadota</taxon>
        <taxon>Gammaproteobacteria</taxon>
        <taxon>Enterobacterales</taxon>
        <taxon>Erwiniaceae</taxon>
        <taxon>Buchnera</taxon>
    </lineage>
</organism>
<dbReference type="UniPathway" id="UPA00048">
    <property type="reaction ID" value="UER00071"/>
</dbReference>
<dbReference type="SUPFAM" id="SSF52016">
    <property type="entry name" value="LeuD/IlvD-like"/>
    <property type="match status" value="1"/>
</dbReference>
<evidence type="ECO:0000313" key="12">
    <source>
        <dbReference type="EMBL" id="QCI27220.1"/>
    </source>
</evidence>
<dbReference type="FunFam" id="3.20.19.10:FF:000003">
    <property type="entry name" value="3-isopropylmalate dehydratase small subunit"/>
    <property type="match status" value="1"/>
</dbReference>
<dbReference type="CDD" id="cd01577">
    <property type="entry name" value="IPMI_Swivel"/>
    <property type="match status" value="1"/>
</dbReference>
<keyword evidence="7 10" id="KW-0028">Amino-acid biosynthesis</keyword>
<comment type="function">
    <text evidence="2 10">Catalyzes the isomerization between 2-isopropylmalate and 3-isopropylmalate, via the formation of 2-isopropylmaleate.</text>
</comment>